<dbReference type="SUPFAM" id="SSF50249">
    <property type="entry name" value="Nucleic acid-binding proteins"/>
    <property type="match status" value="1"/>
</dbReference>
<dbReference type="GO" id="GO:0004654">
    <property type="term" value="F:polyribonucleotide nucleotidyltransferase activity"/>
    <property type="evidence" value="ECO:0007669"/>
    <property type="project" value="UniProtKB-UniRule"/>
</dbReference>
<dbReference type="InterPro" id="IPR027408">
    <property type="entry name" value="PNPase/RNase_PH_dom_sf"/>
</dbReference>
<dbReference type="GO" id="GO:0000287">
    <property type="term" value="F:magnesium ion binding"/>
    <property type="evidence" value="ECO:0007669"/>
    <property type="project" value="UniProtKB-UniRule"/>
</dbReference>
<evidence type="ECO:0000313" key="11">
    <source>
        <dbReference type="Proteomes" id="UP000178632"/>
    </source>
</evidence>
<protein>
    <recommendedName>
        <fullName evidence="8">Polyribonucleotide nucleotidyltransferase</fullName>
        <ecNumber evidence="8">2.7.7.8</ecNumber>
    </recommendedName>
    <alternativeName>
        <fullName evidence="8">Polynucleotide phosphorylase</fullName>
        <shortName evidence="8">PNPase</shortName>
    </alternativeName>
</protein>
<dbReference type="CDD" id="cd11364">
    <property type="entry name" value="RNase_PH_PNPase_2"/>
    <property type="match status" value="1"/>
</dbReference>
<dbReference type="CDD" id="cd04472">
    <property type="entry name" value="S1_PNPase"/>
    <property type="match status" value="1"/>
</dbReference>
<dbReference type="SUPFAM" id="SSF46915">
    <property type="entry name" value="Polynucleotide phosphorylase/guanosine pentaphosphate synthase (PNPase/GPSI), domain 3"/>
    <property type="match status" value="1"/>
</dbReference>
<dbReference type="FunFam" id="3.30.230.70:FF:000001">
    <property type="entry name" value="Polyribonucleotide nucleotidyltransferase"/>
    <property type="match status" value="1"/>
</dbReference>
<evidence type="ECO:0000256" key="6">
    <source>
        <dbReference type="ARBA" id="ARBA00022842"/>
    </source>
</evidence>
<keyword evidence="7 8" id="KW-0694">RNA-binding</keyword>
<proteinExistence type="inferred from homology"/>
<dbReference type="InterPro" id="IPR004087">
    <property type="entry name" value="KH_dom"/>
</dbReference>
<dbReference type="InterPro" id="IPR012340">
    <property type="entry name" value="NA-bd_OB-fold"/>
</dbReference>
<sequence length="694" mass="76675">MIIKTTNWTEQASGSCLVQCGDTEVLVTAVLSPFSRPDIDYFPLTVEYEERFYAAGKIYGSRFMKRESRPTEEAALNARMTDRAIRPLFPKDFKKEVQITVTCLSWDTENDPDILAMIGASFALSVSNIPWNGPLGAIRVSKIKGEWVFNPTYIQKKESEMDLTLSAIEKNGEILVNMIEMGAKEVSEKDVLEATKIAEPEIKKIIDIQLKAIKKIGKTKDEFLPAVELDIENEIKEWIGDKLEKAVTNAPAGEKNLGAAEILKQELVKYLQEKYLEQKKEKQVLAFFEKEIERIIIKNIIEKDHRPDGRKSTDIRPLSCEVGVLPRVHGSGIFFRGLTRVLSVLTLGGPGDQQILEGMEISGKKRFLHHYNFPPFSSGETAPMRGPKRREIGHGALAEKALTPVLPDVEKFPYTIRIVSEVVSSNGSTSMASTCAACIALMDAGVPIKEPVAGISIGLAKDEESGKYKILTDIQGPEDHYGDMDFKVAGTKNGITAIQMDVKIDGIDKNIMEESLNRAKDARFKILDIIKKEIPEPRRELSPYAPKIFSMMINPSKIGEVVGPKGTVINKIIEECGGVSIDIEDSGLVCITGQEQENVDKAANWIKGIVKEIAVGEIFQGTVRKIMDFGAFVDILGGQSGLVHISQLVPYNIRSVEDVVKIGDVIPVKVTSIDELGRINLSAVEAGFKPKGRT</sequence>
<dbReference type="PIRSF" id="PIRSF005499">
    <property type="entry name" value="PNPase"/>
    <property type="match status" value="1"/>
</dbReference>
<evidence type="ECO:0000256" key="7">
    <source>
        <dbReference type="ARBA" id="ARBA00022884"/>
    </source>
</evidence>
<dbReference type="GO" id="GO:0000175">
    <property type="term" value="F:3'-5'-RNA exonuclease activity"/>
    <property type="evidence" value="ECO:0007669"/>
    <property type="project" value="TreeGrafter"/>
</dbReference>
<comment type="subcellular location">
    <subcellularLocation>
        <location evidence="8">Cytoplasm</location>
    </subcellularLocation>
</comment>
<dbReference type="GO" id="GO:0005829">
    <property type="term" value="C:cytosol"/>
    <property type="evidence" value="ECO:0007669"/>
    <property type="project" value="TreeGrafter"/>
</dbReference>
<feature type="binding site" evidence="8">
    <location>
        <position position="485"/>
    </location>
    <ligand>
        <name>Mg(2+)</name>
        <dbReference type="ChEBI" id="CHEBI:18420"/>
    </ligand>
</feature>
<dbReference type="PROSITE" id="PS50084">
    <property type="entry name" value="KH_TYPE_1"/>
    <property type="match status" value="1"/>
</dbReference>
<dbReference type="Pfam" id="PF00013">
    <property type="entry name" value="KH_1"/>
    <property type="match status" value="1"/>
</dbReference>
<dbReference type="InterPro" id="IPR012162">
    <property type="entry name" value="PNPase"/>
</dbReference>
<dbReference type="GO" id="GO:0006396">
    <property type="term" value="P:RNA processing"/>
    <property type="evidence" value="ECO:0007669"/>
    <property type="project" value="InterPro"/>
</dbReference>
<dbReference type="PANTHER" id="PTHR11252:SF0">
    <property type="entry name" value="POLYRIBONUCLEOTIDE NUCLEOTIDYLTRANSFERASE 1, MITOCHONDRIAL"/>
    <property type="match status" value="1"/>
</dbReference>
<dbReference type="InterPro" id="IPR004088">
    <property type="entry name" value="KH_dom_type_1"/>
</dbReference>
<evidence type="ECO:0000256" key="5">
    <source>
        <dbReference type="ARBA" id="ARBA00022723"/>
    </source>
</evidence>
<dbReference type="CDD" id="cd02393">
    <property type="entry name" value="KH-I_PNPase"/>
    <property type="match status" value="1"/>
</dbReference>
<comment type="cofactor">
    <cofactor evidence="8">
        <name>Mg(2+)</name>
        <dbReference type="ChEBI" id="CHEBI:18420"/>
    </cofactor>
</comment>
<comment type="function">
    <text evidence="8">Involved in mRNA degradation. Catalyzes the phosphorolysis of single-stranded polyribonucleotides processively in the 3'- to 5'-direction.</text>
</comment>
<dbReference type="EC" id="2.7.7.8" evidence="8"/>
<dbReference type="InterPro" id="IPR001247">
    <property type="entry name" value="ExoRNase_PH_dom1"/>
</dbReference>
<dbReference type="Gene3D" id="3.30.1370.10">
    <property type="entry name" value="K Homology domain, type 1"/>
    <property type="match status" value="1"/>
</dbReference>
<comment type="catalytic activity">
    <reaction evidence="8">
        <text>RNA(n+1) + phosphate = RNA(n) + a ribonucleoside 5'-diphosphate</text>
        <dbReference type="Rhea" id="RHEA:22096"/>
        <dbReference type="Rhea" id="RHEA-COMP:14527"/>
        <dbReference type="Rhea" id="RHEA-COMP:17342"/>
        <dbReference type="ChEBI" id="CHEBI:43474"/>
        <dbReference type="ChEBI" id="CHEBI:57930"/>
        <dbReference type="ChEBI" id="CHEBI:140395"/>
        <dbReference type="EC" id="2.7.7.8"/>
    </reaction>
</comment>
<dbReference type="Pfam" id="PF00575">
    <property type="entry name" value="S1"/>
    <property type="match status" value="1"/>
</dbReference>
<evidence type="ECO:0000256" key="1">
    <source>
        <dbReference type="ARBA" id="ARBA00007404"/>
    </source>
</evidence>
<dbReference type="Proteomes" id="UP000178632">
    <property type="component" value="Unassembled WGS sequence"/>
</dbReference>
<dbReference type="FunFam" id="3.30.230.70:FF:000002">
    <property type="entry name" value="Polyribonucleotide nucleotidyltransferase"/>
    <property type="match status" value="1"/>
</dbReference>
<name>A0A1G2IQH7_9BACT</name>
<dbReference type="InterPro" id="IPR036345">
    <property type="entry name" value="ExoRNase_PH_dom2_sf"/>
</dbReference>
<dbReference type="GO" id="GO:0003723">
    <property type="term" value="F:RNA binding"/>
    <property type="evidence" value="ECO:0007669"/>
    <property type="project" value="UniProtKB-UniRule"/>
</dbReference>
<dbReference type="Gene3D" id="2.40.50.140">
    <property type="entry name" value="Nucleic acid-binding proteins"/>
    <property type="match status" value="1"/>
</dbReference>
<dbReference type="GO" id="GO:0006402">
    <property type="term" value="P:mRNA catabolic process"/>
    <property type="evidence" value="ECO:0007669"/>
    <property type="project" value="UniProtKB-UniRule"/>
</dbReference>
<organism evidence="10 11">
    <name type="scientific">Candidatus Staskawiczbacteria bacterium RIFCSPLOWO2_12_FULL_37_15</name>
    <dbReference type="NCBI Taxonomy" id="1802218"/>
    <lineage>
        <taxon>Bacteria</taxon>
        <taxon>Candidatus Staskawicziibacteriota</taxon>
    </lineage>
</organism>
<evidence type="ECO:0000259" key="9">
    <source>
        <dbReference type="PROSITE" id="PS50126"/>
    </source>
</evidence>
<comment type="caution">
    <text evidence="10">The sequence shown here is derived from an EMBL/GenBank/DDBJ whole genome shotgun (WGS) entry which is preliminary data.</text>
</comment>
<dbReference type="InterPro" id="IPR015847">
    <property type="entry name" value="ExoRNase_PH_dom2"/>
</dbReference>
<dbReference type="SMART" id="SM00322">
    <property type="entry name" value="KH"/>
    <property type="match status" value="1"/>
</dbReference>
<dbReference type="InterPro" id="IPR003029">
    <property type="entry name" value="S1_domain"/>
</dbReference>
<accession>A0A1G2IQH7</accession>
<dbReference type="HAMAP" id="MF_01595">
    <property type="entry name" value="PNPase"/>
    <property type="match status" value="1"/>
</dbReference>
<evidence type="ECO:0000256" key="4">
    <source>
        <dbReference type="ARBA" id="ARBA00022695"/>
    </source>
</evidence>
<dbReference type="FunFam" id="2.40.50.140:FF:000189">
    <property type="entry name" value="Polyribonucleotide nucleotidyltransferase, putative"/>
    <property type="match status" value="1"/>
</dbReference>
<evidence type="ECO:0000256" key="2">
    <source>
        <dbReference type="ARBA" id="ARBA00022490"/>
    </source>
</evidence>
<dbReference type="Gene3D" id="3.30.230.70">
    <property type="entry name" value="GHMP Kinase, N-terminal domain"/>
    <property type="match status" value="2"/>
</dbReference>
<keyword evidence="6 8" id="KW-0460">Magnesium</keyword>
<keyword evidence="5 8" id="KW-0479">Metal-binding</keyword>
<dbReference type="SUPFAM" id="SSF55666">
    <property type="entry name" value="Ribonuclease PH domain 2-like"/>
    <property type="match status" value="2"/>
</dbReference>
<dbReference type="InterPro" id="IPR020568">
    <property type="entry name" value="Ribosomal_Su5_D2-typ_SF"/>
</dbReference>
<dbReference type="FunFam" id="3.30.1370.10:FF:000001">
    <property type="entry name" value="Polyribonucleotide nucleotidyltransferase"/>
    <property type="match status" value="1"/>
</dbReference>
<dbReference type="SUPFAM" id="SSF54211">
    <property type="entry name" value="Ribosomal protein S5 domain 2-like"/>
    <property type="match status" value="2"/>
</dbReference>
<dbReference type="InterPro" id="IPR036612">
    <property type="entry name" value="KH_dom_type_1_sf"/>
</dbReference>
<dbReference type="InterPro" id="IPR036456">
    <property type="entry name" value="PNPase_PH_RNA-bd_sf"/>
</dbReference>
<keyword evidence="2 8" id="KW-0963">Cytoplasm</keyword>
<dbReference type="SMART" id="SM00316">
    <property type="entry name" value="S1"/>
    <property type="match status" value="1"/>
</dbReference>
<dbReference type="NCBIfam" id="TIGR03591">
    <property type="entry name" value="polynuc_phos"/>
    <property type="match status" value="1"/>
</dbReference>
<dbReference type="SUPFAM" id="SSF54791">
    <property type="entry name" value="Eukaryotic type KH-domain (KH-domain type I)"/>
    <property type="match status" value="1"/>
</dbReference>
<dbReference type="NCBIfam" id="NF008805">
    <property type="entry name" value="PRK11824.1"/>
    <property type="match status" value="1"/>
</dbReference>
<keyword evidence="4 8" id="KW-0548">Nucleotidyltransferase</keyword>
<keyword evidence="3 8" id="KW-0808">Transferase</keyword>
<dbReference type="PANTHER" id="PTHR11252">
    <property type="entry name" value="POLYRIBONUCLEOTIDE NUCLEOTIDYLTRANSFERASE"/>
    <property type="match status" value="1"/>
</dbReference>
<evidence type="ECO:0000256" key="3">
    <source>
        <dbReference type="ARBA" id="ARBA00022679"/>
    </source>
</evidence>
<feature type="domain" description="S1 motif" evidence="9">
    <location>
        <begin position="616"/>
        <end position="684"/>
    </location>
</feature>
<gene>
    <name evidence="8" type="primary">pnp</name>
    <name evidence="10" type="ORF">A3G45_00160</name>
</gene>
<evidence type="ECO:0000313" key="10">
    <source>
        <dbReference type="EMBL" id="OGZ76691.1"/>
    </source>
</evidence>
<dbReference type="Pfam" id="PF01138">
    <property type="entry name" value="RNase_PH"/>
    <property type="match status" value="2"/>
</dbReference>
<reference evidence="10 11" key="1">
    <citation type="journal article" date="2016" name="Nat. Commun.">
        <title>Thousands of microbial genomes shed light on interconnected biogeochemical processes in an aquifer system.</title>
        <authorList>
            <person name="Anantharaman K."/>
            <person name="Brown C.T."/>
            <person name="Hug L.A."/>
            <person name="Sharon I."/>
            <person name="Castelle C.J."/>
            <person name="Probst A.J."/>
            <person name="Thomas B.C."/>
            <person name="Singh A."/>
            <person name="Wilkins M.J."/>
            <person name="Karaoz U."/>
            <person name="Brodie E.L."/>
            <person name="Williams K.H."/>
            <person name="Hubbard S.S."/>
            <person name="Banfield J.F."/>
        </authorList>
    </citation>
    <scope>NUCLEOTIDE SEQUENCE [LARGE SCALE GENOMIC DNA]</scope>
</reference>
<evidence type="ECO:0000256" key="8">
    <source>
        <dbReference type="HAMAP-Rule" id="MF_01595"/>
    </source>
</evidence>
<dbReference type="Pfam" id="PF03725">
    <property type="entry name" value="RNase_PH_C"/>
    <property type="match status" value="1"/>
</dbReference>
<comment type="similarity">
    <text evidence="1 8">Belongs to the polyribonucleotide nucleotidyltransferase family.</text>
</comment>
<feature type="binding site" evidence="8">
    <location>
        <position position="479"/>
    </location>
    <ligand>
        <name>Mg(2+)</name>
        <dbReference type="ChEBI" id="CHEBI:18420"/>
    </ligand>
</feature>
<dbReference type="AlphaFoldDB" id="A0A1G2IQH7"/>
<dbReference type="EMBL" id="MHPE01000028">
    <property type="protein sequence ID" value="OGZ76691.1"/>
    <property type="molecule type" value="Genomic_DNA"/>
</dbReference>
<dbReference type="PROSITE" id="PS50126">
    <property type="entry name" value="S1"/>
    <property type="match status" value="1"/>
</dbReference>